<reference evidence="1 2" key="1">
    <citation type="journal article" date="2018" name="MBio">
        <title>Comparative Genomics Reveals the Core Gene Toolbox for the Fungus-Insect Symbiosis.</title>
        <authorList>
            <person name="Wang Y."/>
            <person name="Stata M."/>
            <person name="Wang W."/>
            <person name="Stajich J.E."/>
            <person name="White M.M."/>
            <person name="Moncalvo J.M."/>
        </authorList>
    </citation>
    <scope>NUCLEOTIDE SEQUENCE [LARGE SCALE GENOMIC DNA]</scope>
    <source>
        <strain evidence="1 2">SWE-8-4</strain>
    </source>
</reference>
<keyword evidence="2" id="KW-1185">Reference proteome</keyword>
<evidence type="ECO:0008006" key="3">
    <source>
        <dbReference type="Google" id="ProtNLM"/>
    </source>
</evidence>
<name>A0A2T9YQJ4_9FUNG</name>
<dbReference type="Gene3D" id="3.40.50.1820">
    <property type="entry name" value="alpha/beta hydrolase"/>
    <property type="match status" value="1"/>
</dbReference>
<evidence type="ECO:0000313" key="2">
    <source>
        <dbReference type="Proteomes" id="UP000245383"/>
    </source>
</evidence>
<dbReference type="OrthoDB" id="5541237at2759"/>
<dbReference type="InterPro" id="IPR029058">
    <property type="entry name" value="AB_hydrolase_fold"/>
</dbReference>
<evidence type="ECO:0000313" key="1">
    <source>
        <dbReference type="EMBL" id="PVU94623.1"/>
    </source>
</evidence>
<dbReference type="EMBL" id="MBFR01000082">
    <property type="protein sequence ID" value="PVU94623.1"/>
    <property type="molecule type" value="Genomic_DNA"/>
</dbReference>
<protein>
    <recommendedName>
        <fullName evidence="3">AB hydrolase-1 domain-containing protein</fullName>
    </recommendedName>
</protein>
<proteinExistence type="predicted"/>
<dbReference type="AlphaFoldDB" id="A0A2T9YQJ4"/>
<comment type="caution">
    <text evidence="1">The sequence shown here is derived from an EMBL/GenBank/DDBJ whole genome shotgun (WGS) entry which is preliminary data.</text>
</comment>
<gene>
    <name evidence="1" type="ORF">BB561_002400</name>
</gene>
<sequence length="450" mass="50520">MSEFKSFKSWQRHVDKLLKYNHATISVPSGKPSYPAAHKATILDTLKANRKDFLASNASSVSIQYSFKHSSFSSSNFLSAEPQFQPKLDLSVRNLPCILFLHGSTPGGFDMSRWMASGVAQIHNIWDPVSKYSALNLFDTNLTNLGAISSSSQAQISQTPNKYDYFKSFKPGYSNNQTNAHTFQDQLPQFFPLGLLCISRPGYLESTPSIENTFHSEALSIIRLLDNLSIRSIRIVAHGLSALVAMDLASLPNFRDRVQGIALIDPILTNSKAHTNMLYKSKLIPSFIKNRYYYSKIKKGPESPEFKNFIAEACGPLAKEEMDSDIGMSTLYEYLGLLFSSYECRNQGVESDKSKLAHFFNNYSQIRKQWTFINSPILVANTSSTLDEYNYNKFNSESEYLEEQQRSVLLNTGSSALQFKRILGGGGLLYPVGEVSTVILDFLRNHGFIV</sequence>
<accession>A0A2T9YQJ4</accession>
<organism evidence="1 2">
    <name type="scientific">Smittium simulii</name>
    <dbReference type="NCBI Taxonomy" id="133385"/>
    <lineage>
        <taxon>Eukaryota</taxon>
        <taxon>Fungi</taxon>
        <taxon>Fungi incertae sedis</taxon>
        <taxon>Zoopagomycota</taxon>
        <taxon>Kickxellomycotina</taxon>
        <taxon>Harpellomycetes</taxon>
        <taxon>Harpellales</taxon>
        <taxon>Legeriomycetaceae</taxon>
        <taxon>Smittium</taxon>
    </lineage>
</organism>
<dbReference type="Proteomes" id="UP000245383">
    <property type="component" value="Unassembled WGS sequence"/>
</dbReference>
<dbReference type="SUPFAM" id="SSF53474">
    <property type="entry name" value="alpha/beta-Hydrolases"/>
    <property type="match status" value="1"/>
</dbReference>